<evidence type="ECO:0000313" key="3">
    <source>
        <dbReference type="EMBL" id="ETW08150.1"/>
    </source>
</evidence>
<dbReference type="AlphaFoldDB" id="A0A024UPN5"/>
<reference evidence="3" key="1">
    <citation type="submission" date="2013-12" db="EMBL/GenBank/DDBJ databases">
        <title>The Genome Sequence of Aphanomyces invadans NJM9701.</title>
        <authorList>
            <consortium name="The Broad Institute Genomics Platform"/>
            <person name="Russ C."/>
            <person name="Tyler B."/>
            <person name="van West P."/>
            <person name="Dieguez-Uribeondo J."/>
            <person name="Young S.K."/>
            <person name="Zeng Q."/>
            <person name="Gargeya S."/>
            <person name="Fitzgerald M."/>
            <person name="Abouelleil A."/>
            <person name="Alvarado L."/>
            <person name="Chapman S.B."/>
            <person name="Gainer-Dewar J."/>
            <person name="Goldberg J."/>
            <person name="Griggs A."/>
            <person name="Gujja S."/>
            <person name="Hansen M."/>
            <person name="Howarth C."/>
            <person name="Imamovic A."/>
            <person name="Ireland A."/>
            <person name="Larimer J."/>
            <person name="McCowan C."/>
            <person name="Murphy C."/>
            <person name="Pearson M."/>
            <person name="Poon T.W."/>
            <person name="Priest M."/>
            <person name="Roberts A."/>
            <person name="Saif S."/>
            <person name="Shea T."/>
            <person name="Sykes S."/>
            <person name="Wortman J."/>
            <person name="Nusbaum C."/>
            <person name="Birren B."/>
        </authorList>
    </citation>
    <scope>NUCLEOTIDE SEQUENCE [LARGE SCALE GENOMIC DNA]</scope>
    <source>
        <strain evidence="3">NJM9701</strain>
    </source>
</reference>
<sequence length="302" mass="32855">MRRLGHLLVVAFATAAIAPALPYCSTAQWSDVLTQTQASDYFGPCKADVGLPDATNAESLRLTSSQVALARDSENCQWLFGHFQSTASALSHSCFELTLVTTSTYELFLSYVDIKATYPPTQTRCNTTQVREATLHSIMNSNNSDCLSAAGLNATVALDHLPTLHQLAVLRITDQCGLLFADLQHVVGTLPTCAMFNEGTPIQAIAHLSLDTAVGWLEVLTPYVEPWTSQTTDTSVAIEFPRNHMQLAAGVLLAAMLAGTGFVIGVYVLYSNHRLRSVMMPVEEELRLLAQQAHRPPSEHPI</sequence>
<dbReference type="RefSeq" id="XP_008864243.1">
    <property type="nucleotide sequence ID" value="XM_008866021.1"/>
</dbReference>
<feature type="transmembrane region" description="Helical" evidence="1">
    <location>
        <begin position="247"/>
        <end position="270"/>
    </location>
</feature>
<feature type="chain" id="PRO_5001535253" evidence="2">
    <location>
        <begin position="21"/>
        <end position="302"/>
    </location>
</feature>
<name>A0A024UPN5_9STRA</name>
<proteinExistence type="predicted"/>
<organism evidence="3">
    <name type="scientific">Aphanomyces invadans</name>
    <dbReference type="NCBI Taxonomy" id="157072"/>
    <lineage>
        <taxon>Eukaryota</taxon>
        <taxon>Sar</taxon>
        <taxon>Stramenopiles</taxon>
        <taxon>Oomycota</taxon>
        <taxon>Saprolegniomycetes</taxon>
        <taxon>Saprolegniales</taxon>
        <taxon>Verrucalvaceae</taxon>
        <taxon>Aphanomyces</taxon>
    </lineage>
</organism>
<keyword evidence="1" id="KW-0812">Transmembrane</keyword>
<protein>
    <submittedName>
        <fullName evidence="3">Uncharacterized protein</fullName>
    </submittedName>
</protein>
<dbReference type="OrthoDB" id="72627at2759"/>
<dbReference type="STRING" id="157072.A0A024UPN5"/>
<keyword evidence="1" id="KW-0472">Membrane</keyword>
<evidence type="ECO:0000256" key="1">
    <source>
        <dbReference type="SAM" id="Phobius"/>
    </source>
</evidence>
<dbReference type="VEuPathDB" id="FungiDB:H310_02490"/>
<keyword evidence="1" id="KW-1133">Transmembrane helix</keyword>
<evidence type="ECO:0000256" key="2">
    <source>
        <dbReference type="SAM" id="SignalP"/>
    </source>
</evidence>
<dbReference type="GeneID" id="20079540"/>
<dbReference type="EMBL" id="KI913954">
    <property type="protein sequence ID" value="ETW08150.1"/>
    <property type="molecule type" value="Genomic_DNA"/>
</dbReference>
<accession>A0A024UPN5</accession>
<gene>
    <name evidence="3" type="ORF">H310_02490</name>
</gene>
<feature type="signal peptide" evidence="2">
    <location>
        <begin position="1"/>
        <end position="20"/>
    </location>
</feature>
<keyword evidence="2" id="KW-0732">Signal</keyword>